<sequence length="18" mass="1937">MGAQGILGYAVEEISRKD</sequence>
<reference evidence="1" key="1">
    <citation type="submission" date="2014-11" db="EMBL/GenBank/DDBJ databases">
        <authorList>
            <person name="Amaro Gonzalez C."/>
        </authorList>
    </citation>
    <scope>NUCLEOTIDE SEQUENCE</scope>
</reference>
<reference evidence="1" key="2">
    <citation type="journal article" date="2015" name="Fish Shellfish Immunol.">
        <title>Early steps in the European eel (Anguilla anguilla)-Vibrio vulnificus interaction in the gills: Role of the RtxA13 toxin.</title>
        <authorList>
            <person name="Callol A."/>
            <person name="Pajuelo D."/>
            <person name="Ebbesson L."/>
            <person name="Teles M."/>
            <person name="MacKenzie S."/>
            <person name="Amaro C."/>
        </authorList>
    </citation>
    <scope>NUCLEOTIDE SEQUENCE</scope>
</reference>
<dbReference type="AlphaFoldDB" id="A0A0E9R4C6"/>
<protein>
    <submittedName>
        <fullName evidence="1">Uncharacterized protein</fullName>
    </submittedName>
</protein>
<dbReference type="EMBL" id="GBXM01084613">
    <property type="protein sequence ID" value="JAH23964.1"/>
    <property type="molecule type" value="Transcribed_RNA"/>
</dbReference>
<organism evidence="1">
    <name type="scientific">Anguilla anguilla</name>
    <name type="common">European freshwater eel</name>
    <name type="synonym">Muraena anguilla</name>
    <dbReference type="NCBI Taxonomy" id="7936"/>
    <lineage>
        <taxon>Eukaryota</taxon>
        <taxon>Metazoa</taxon>
        <taxon>Chordata</taxon>
        <taxon>Craniata</taxon>
        <taxon>Vertebrata</taxon>
        <taxon>Euteleostomi</taxon>
        <taxon>Actinopterygii</taxon>
        <taxon>Neopterygii</taxon>
        <taxon>Teleostei</taxon>
        <taxon>Anguilliformes</taxon>
        <taxon>Anguillidae</taxon>
        <taxon>Anguilla</taxon>
    </lineage>
</organism>
<proteinExistence type="predicted"/>
<evidence type="ECO:0000313" key="1">
    <source>
        <dbReference type="EMBL" id="JAH23964.1"/>
    </source>
</evidence>
<accession>A0A0E9R4C6</accession>
<name>A0A0E9R4C6_ANGAN</name>